<evidence type="ECO:0000256" key="8">
    <source>
        <dbReference type="HAMAP-Rule" id="MF_00336"/>
    </source>
</evidence>
<protein>
    <recommendedName>
        <fullName evidence="8">ATP-dependent dethiobiotin synthetase BioD</fullName>
        <ecNumber evidence="8">6.3.3.3</ecNumber>
    </recommendedName>
    <alternativeName>
        <fullName evidence="8">DTB synthetase</fullName>
        <shortName evidence="8">DTBS</shortName>
    </alternativeName>
    <alternativeName>
        <fullName evidence="8">Dethiobiotin synthase</fullName>
    </alternativeName>
</protein>
<dbReference type="PIRSF" id="PIRSF006755">
    <property type="entry name" value="DTB_synth"/>
    <property type="match status" value="1"/>
</dbReference>
<evidence type="ECO:0000256" key="7">
    <source>
        <dbReference type="ARBA" id="ARBA00022842"/>
    </source>
</evidence>
<sequence length="241" mass="25364">MNAPLSLFVTGTDTEIGKTFVSCALLHGFKRAGLRAAAMKPIAAGAVERDGQWHNEDADQLDAAGGVLLPPELRTPYLLKAPAAPHIVAAHEGVALDIAHIVQCHARAAKLADIVVVEGVGGFRVPLDDEHDTADLARALALPVVLVVGVRLGCISHTLLTAQAIAAQGLRIAGWVANVVDPAMLYRDENIDTVLKWLAREHDAPLLGIVPHLAPASPEQAAQTIDIAGLLKILRTQPPPS</sequence>
<comment type="caution">
    <text evidence="9">The sequence shown here is derived from an EMBL/GenBank/DDBJ whole genome shotgun (WGS) entry which is preliminary data.</text>
</comment>
<comment type="caution">
    <text evidence="8">Lacks conserved residue(s) required for the propagation of feature annotation.</text>
</comment>
<comment type="subunit">
    <text evidence="8">Homodimer.</text>
</comment>
<keyword evidence="7 8" id="KW-0460">Magnesium</keyword>
<dbReference type="GO" id="GO:0005829">
    <property type="term" value="C:cytosol"/>
    <property type="evidence" value="ECO:0007669"/>
    <property type="project" value="TreeGrafter"/>
</dbReference>
<dbReference type="GO" id="GO:0009102">
    <property type="term" value="P:biotin biosynthetic process"/>
    <property type="evidence" value="ECO:0007669"/>
    <property type="project" value="UniProtKB-UniRule"/>
</dbReference>
<dbReference type="PANTHER" id="PTHR43210:SF5">
    <property type="entry name" value="DETHIOBIOTIN SYNTHETASE"/>
    <property type="match status" value="1"/>
</dbReference>
<feature type="binding site" evidence="8">
    <location>
        <position position="19"/>
    </location>
    <ligand>
        <name>Mg(2+)</name>
        <dbReference type="ChEBI" id="CHEBI:18420"/>
    </ligand>
</feature>
<dbReference type="GO" id="GO:0004141">
    <property type="term" value="F:dethiobiotin synthase activity"/>
    <property type="evidence" value="ECO:0007669"/>
    <property type="project" value="UniProtKB-UniRule"/>
</dbReference>
<dbReference type="CDD" id="cd03109">
    <property type="entry name" value="DTBS"/>
    <property type="match status" value="1"/>
</dbReference>
<keyword evidence="2 8" id="KW-0436">Ligase</keyword>
<evidence type="ECO:0000256" key="3">
    <source>
        <dbReference type="ARBA" id="ARBA00022723"/>
    </source>
</evidence>
<dbReference type="GO" id="GO:0005524">
    <property type="term" value="F:ATP binding"/>
    <property type="evidence" value="ECO:0007669"/>
    <property type="project" value="UniProtKB-UniRule"/>
</dbReference>
<dbReference type="InterPro" id="IPR027417">
    <property type="entry name" value="P-loop_NTPase"/>
</dbReference>
<dbReference type="RefSeq" id="WP_018441115.1">
    <property type="nucleotide sequence ID" value="NZ_KB890176.1"/>
</dbReference>
<evidence type="ECO:0000256" key="1">
    <source>
        <dbReference type="ARBA" id="ARBA00022490"/>
    </source>
</evidence>
<feature type="binding site" evidence="8">
    <location>
        <begin position="118"/>
        <end position="121"/>
    </location>
    <ligand>
        <name>ATP</name>
        <dbReference type="ChEBI" id="CHEBI:30616"/>
    </ligand>
</feature>
<comment type="catalytic activity">
    <reaction evidence="8">
        <text>(7R,8S)-7,8-diammoniononanoate + CO2 + ATP = (4R,5S)-dethiobiotin + ADP + phosphate + 3 H(+)</text>
        <dbReference type="Rhea" id="RHEA:15805"/>
        <dbReference type="ChEBI" id="CHEBI:15378"/>
        <dbReference type="ChEBI" id="CHEBI:16526"/>
        <dbReference type="ChEBI" id="CHEBI:30616"/>
        <dbReference type="ChEBI" id="CHEBI:43474"/>
        <dbReference type="ChEBI" id="CHEBI:149469"/>
        <dbReference type="ChEBI" id="CHEBI:149473"/>
        <dbReference type="ChEBI" id="CHEBI:456216"/>
        <dbReference type="EC" id="6.3.3.3"/>
    </reaction>
</comment>
<evidence type="ECO:0000256" key="2">
    <source>
        <dbReference type="ARBA" id="ARBA00022598"/>
    </source>
</evidence>
<keyword evidence="4 8" id="KW-0547">Nucleotide-binding</keyword>
<dbReference type="GO" id="GO:0000287">
    <property type="term" value="F:magnesium ion binding"/>
    <property type="evidence" value="ECO:0007669"/>
    <property type="project" value="UniProtKB-UniRule"/>
</dbReference>
<keyword evidence="10" id="KW-1185">Reference proteome</keyword>
<keyword evidence="5 8" id="KW-0093">Biotin biosynthesis</keyword>
<reference evidence="9 10" key="1">
    <citation type="submission" date="2018-01" db="EMBL/GenBank/DDBJ databases">
        <title>Whole genome analyses suggest that Burkholderia sensu lato contains two further novel genera in the rhizoxinica-symbiotica group Mycetohabitans gen. nov., and Trinickia gen. nov.: implications for the evolution of diazotrophy and nodulation in the Burkholderiaceae.</title>
        <authorList>
            <person name="Estrada-de los Santos P."/>
            <person name="Palmer M."/>
            <person name="Chavez-Ramirez B."/>
            <person name="Beukes C."/>
            <person name="Steenkamp E.T."/>
            <person name="Hirsch A.M."/>
            <person name="Manyaka P."/>
            <person name="Maluk M."/>
            <person name="Lafos M."/>
            <person name="Crook M."/>
            <person name="Gross E."/>
            <person name="Simon M.F."/>
            <person name="Bueno dos Reis Junior F."/>
            <person name="Poole P.S."/>
            <person name="Venter S.N."/>
            <person name="James E.K."/>
        </authorList>
    </citation>
    <scope>NUCLEOTIDE SEQUENCE [LARGE SCALE GENOMIC DNA]</scope>
    <source>
        <strain evidence="9 10">JPY 581</strain>
    </source>
</reference>
<evidence type="ECO:0000256" key="6">
    <source>
        <dbReference type="ARBA" id="ARBA00022840"/>
    </source>
</evidence>
<dbReference type="EC" id="6.3.3.3" evidence="8"/>
<feature type="binding site" evidence="8">
    <location>
        <begin position="15"/>
        <end position="20"/>
    </location>
    <ligand>
        <name>ATP</name>
        <dbReference type="ChEBI" id="CHEBI:30616"/>
    </ligand>
</feature>
<comment type="cofactor">
    <cofactor evidence="8">
        <name>Mg(2+)</name>
        <dbReference type="ChEBI" id="CHEBI:18420"/>
    </cofactor>
</comment>
<evidence type="ECO:0000256" key="5">
    <source>
        <dbReference type="ARBA" id="ARBA00022756"/>
    </source>
</evidence>
<feature type="binding site" evidence="8">
    <location>
        <position position="118"/>
    </location>
    <ligand>
        <name>Mg(2+)</name>
        <dbReference type="ChEBI" id="CHEBI:18420"/>
    </ligand>
</feature>
<comment type="similarity">
    <text evidence="8">Belongs to the dethiobiotin synthetase family.</text>
</comment>
<comment type="pathway">
    <text evidence="8">Cofactor biosynthesis; biotin biosynthesis; biotin from 7,8-diaminononanoate: step 1/2.</text>
</comment>
<dbReference type="Pfam" id="PF13500">
    <property type="entry name" value="AAA_26"/>
    <property type="match status" value="1"/>
</dbReference>
<dbReference type="PANTHER" id="PTHR43210">
    <property type="entry name" value="DETHIOBIOTIN SYNTHETASE"/>
    <property type="match status" value="1"/>
</dbReference>
<keyword evidence="1 8" id="KW-0963">Cytoplasm</keyword>
<dbReference type="GO" id="GO:0042803">
    <property type="term" value="F:protein homodimerization activity"/>
    <property type="evidence" value="ECO:0007669"/>
    <property type="project" value="UniProtKB-ARBA"/>
</dbReference>
<feature type="binding site" evidence="8">
    <location>
        <position position="57"/>
    </location>
    <ligand>
        <name>ATP</name>
        <dbReference type="ChEBI" id="CHEBI:30616"/>
    </ligand>
</feature>
<dbReference type="Gene3D" id="3.40.50.300">
    <property type="entry name" value="P-loop containing nucleotide triphosphate hydrolases"/>
    <property type="match status" value="1"/>
</dbReference>
<feature type="binding site" evidence="8">
    <location>
        <position position="57"/>
    </location>
    <ligand>
        <name>Mg(2+)</name>
        <dbReference type="ChEBI" id="CHEBI:18420"/>
    </ligand>
</feature>
<organism evidence="9 10">
    <name type="scientific">Trinickia symbiotica</name>
    <dbReference type="NCBI Taxonomy" id="863227"/>
    <lineage>
        <taxon>Bacteria</taxon>
        <taxon>Pseudomonadati</taxon>
        <taxon>Pseudomonadota</taxon>
        <taxon>Betaproteobacteria</taxon>
        <taxon>Burkholderiales</taxon>
        <taxon>Burkholderiaceae</taxon>
        <taxon>Trinickia</taxon>
    </lineage>
</organism>
<dbReference type="EMBL" id="PNYC01000007">
    <property type="protein sequence ID" value="PMS36511.1"/>
    <property type="molecule type" value="Genomic_DNA"/>
</dbReference>
<evidence type="ECO:0000313" key="10">
    <source>
        <dbReference type="Proteomes" id="UP000235777"/>
    </source>
</evidence>
<dbReference type="InterPro" id="IPR004472">
    <property type="entry name" value="DTB_synth_BioD"/>
</dbReference>
<dbReference type="AlphaFoldDB" id="A0A2N7X4K7"/>
<dbReference type="HAMAP" id="MF_00336">
    <property type="entry name" value="BioD"/>
    <property type="match status" value="1"/>
</dbReference>
<keyword evidence="3 8" id="KW-0479">Metal-binding</keyword>
<dbReference type="FunFam" id="3.40.50.300:FF:000292">
    <property type="entry name" value="ATP-dependent dethiobiotin synthetase BioD"/>
    <property type="match status" value="1"/>
</dbReference>
<dbReference type="SUPFAM" id="SSF52540">
    <property type="entry name" value="P-loop containing nucleoside triphosphate hydrolases"/>
    <property type="match status" value="1"/>
</dbReference>
<dbReference type="NCBIfam" id="TIGR00347">
    <property type="entry name" value="bioD"/>
    <property type="match status" value="1"/>
</dbReference>
<dbReference type="OrthoDB" id="9802097at2"/>
<accession>A0A2N7X4K7</accession>
<proteinExistence type="inferred from homology"/>
<comment type="subcellular location">
    <subcellularLocation>
        <location evidence="8">Cytoplasm</location>
    </subcellularLocation>
</comment>
<dbReference type="UniPathway" id="UPA00078">
    <property type="reaction ID" value="UER00161"/>
</dbReference>
<keyword evidence="6 8" id="KW-0067">ATP-binding</keyword>
<feature type="binding site" evidence="8">
    <location>
        <begin position="211"/>
        <end position="213"/>
    </location>
    <ligand>
        <name>ATP</name>
        <dbReference type="ChEBI" id="CHEBI:30616"/>
    </ligand>
</feature>
<dbReference type="Proteomes" id="UP000235777">
    <property type="component" value="Unassembled WGS sequence"/>
</dbReference>
<evidence type="ECO:0000313" key="9">
    <source>
        <dbReference type="EMBL" id="PMS36511.1"/>
    </source>
</evidence>
<name>A0A2N7X4K7_9BURK</name>
<gene>
    <name evidence="8 9" type="primary">bioD</name>
    <name evidence="9" type="ORF">C0Z20_13745</name>
</gene>
<evidence type="ECO:0000256" key="4">
    <source>
        <dbReference type="ARBA" id="ARBA00022741"/>
    </source>
</evidence>
<dbReference type="STRING" id="863227.GCA_000373005_02556"/>
<feature type="active site" evidence="8">
    <location>
        <position position="40"/>
    </location>
</feature>
<comment type="function">
    <text evidence="8">Catalyzes a mechanistically unusual reaction, the ATP-dependent insertion of CO2 between the N7 and N8 nitrogen atoms of 7,8-diaminopelargonic acid (DAPA, also called 7,8-diammoniononanoate) to form a ureido ring.</text>
</comment>